<dbReference type="AlphaFoldDB" id="K0S3U8"/>
<comment type="caution">
    <text evidence="2">The sequence shown here is derived from an EMBL/GenBank/DDBJ whole genome shotgun (WGS) entry which is preliminary data.</text>
</comment>
<evidence type="ECO:0000313" key="2">
    <source>
        <dbReference type="EMBL" id="EJK60698.1"/>
    </source>
</evidence>
<gene>
    <name evidence="2" type="ORF">THAOC_18900</name>
</gene>
<proteinExistence type="predicted"/>
<keyword evidence="3" id="KW-1185">Reference proteome</keyword>
<evidence type="ECO:0000313" key="3">
    <source>
        <dbReference type="Proteomes" id="UP000266841"/>
    </source>
</evidence>
<protein>
    <submittedName>
        <fullName evidence="2">Uncharacterized protein</fullName>
    </submittedName>
</protein>
<organism evidence="2 3">
    <name type="scientific">Thalassiosira oceanica</name>
    <name type="common">Marine diatom</name>
    <dbReference type="NCBI Taxonomy" id="159749"/>
    <lineage>
        <taxon>Eukaryota</taxon>
        <taxon>Sar</taxon>
        <taxon>Stramenopiles</taxon>
        <taxon>Ochrophyta</taxon>
        <taxon>Bacillariophyta</taxon>
        <taxon>Coscinodiscophyceae</taxon>
        <taxon>Thalassiosirophycidae</taxon>
        <taxon>Thalassiosirales</taxon>
        <taxon>Thalassiosiraceae</taxon>
        <taxon>Thalassiosira</taxon>
    </lineage>
</organism>
<name>K0S3U8_THAOC</name>
<sequence length="164" mass="17548">MDQKMAALPRITPTATRSGAAFYNPANDVTNLKDQLDDRSRHRPIVRRGPLPASSRPASLVGVPKRASAGTASLAVIVLSCRRGPGIASRHRPIMSPRAPASLAVIVLSSHRGPAIAATEIDLGETPNYPSSRAPDVAPWSPLRRLDVYRRSAASYKRAVAHFG</sequence>
<dbReference type="EMBL" id="AGNL01020765">
    <property type="protein sequence ID" value="EJK60698.1"/>
    <property type="molecule type" value="Genomic_DNA"/>
</dbReference>
<feature type="region of interest" description="Disordered" evidence="1">
    <location>
        <begin position="36"/>
        <end position="62"/>
    </location>
</feature>
<evidence type="ECO:0000256" key="1">
    <source>
        <dbReference type="SAM" id="MobiDB-lite"/>
    </source>
</evidence>
<reference evidence="2 3" key="1">
    <citation type="journal article" date="2012" name="Genome Biol.">
        <title>Genome and low-iron response of an oceanic diatom adapted to chronic iron limitation.</title>
        <authorList>
            <person name="Lommer M."/>
            <person name="Specht M."/>
            <person name="Roy A.S."/>
            <person name="Kraemer L."/>
            <person name="Andreson R."/>
            <person name="Gutowska M.A."/>
            <person name="Wolf J."/>
            <person name="Bergner S.V."/>
            <person name="Schilhabel M.B."/>
            <person name="Klostermeier U.C."/>
            <person name="Beiko R.G."/>
            <person name="Rosenstiel P."/>
            <person name="Hippler M."/>
            <person name="Laroche J."/>
        </authorList>
    </citation>
    <scope>NUCLEOTIDE SEQUENCE [LARGE SCALE GENOMIC DNA]</scope>
    <source>
        <strain evidence="2 3">CCMP1005</strain>
    </source>
</reference>
<accession>K0S3U8</accession>
<dbReference type="Proteomes" id="UP000266841">
    <property type="component" value="Unassembled WGS sequence"/>
</dbReference>